<dbReference type="EMBL" id="QGDT01000005">
    <property type="protein sequence ID" value="PWJ58054.1"/>
    <property type="molecule type" value="Genomic_DNA"/>
</dbReference>
<dbReference type="OrthoDB" id="1036397at2"/>
<dbReference type="RefSeq" id="WP_109674642.1">
    <property type="nucleotide sequence ID" value="NZ_QGDT01000005.1"/>
</dbReference>
<organism evidence="1 2">
    <name type="scientific">Dyadobacter jejuensis</name>
    <dbReference type="NCBI Taxonomy" id="1082580"/>
    <lineage>
        <taxon>Bacteria</taxon>
        <taxon>Pseudomonadati</taxon>
        <taxon>Bacteroidota</taxon>
        <taxon>Cytophagia</taxon>
        <taxon>Cytophagales</taxon>
        <taxon>Spirosomataceae</taxon>
        <taxon>Dyadobacter</taxon>
    </lineage>
</organism>
<dbReference type="Proteomes" id="UP000245880">
    <property type="component" value="Unassembled WGS sequence"/>
</dbReference>
<protein>
    <recommendedName>
        <fullName evidence="3">Copper chaperone CopZ</fullName>
    </recommendedName>
</protein>
<reference evidence="1 2" key="1">
    <citation type="submission" date="2018-03" db="EMBL/GenBank/DDBJ databases">
        <title>Genomic Encyclopedia of Archaeal and Bacterial Type Strains, Phase II (KMG-II): from individual species to whole genera.</title>
        <authorList>
            <person name="Goeker M."/>
        </authorList>
    </citation>
    <scope>NUCLEOTIDE SEQUENCE [LARGE SCALE GENOMIC DNA]</scope>
    <source>
        <strain evidence="1 2">DSM 100346</strain>
    </source>
</reference>
<comment type="caution">
    <text evidence="1">The sequence shown here is derived from an EMBL/GenBank/DDBJ whole genome shotgun (WGS) entry which is preliminary data.</text>
</comment>
<evidence type="ECO:0000313" key="2">
    <source>
        <dbReference type="Proteomes" id="UP000245880"/>
    </source>
</evidence>
<sequence length="88" mass="10312">MRQSNKKQVSQEDTSYSIIEVFKTNVMDGKQAEKIIRRLNVFFPKHKINFDLEDCDNILRVESVRGGIESQEIIKAVEHLNYTIEILE</sequence>
<evidence type="ECO:0000313" key="1">
    <source>
        <dbReference type="EMBL" id="PWJ58054.1"/>
    </source>
</evidence>
<keyword evidence="2" id="KW-1185">Reference proteome</keyword>
<accession>A0A316ALW3</accession>
<dbReference type="AlphaFoldDB" id="A0A316ALW3"/>
<evidence type="ECO:0008006" key="3">
    <source>
        <dbReference type="Google" id="ProtNLM"/>
    </source>
</evidence>
<gene>
    <name evidence="1" type="ORF">CLV98_105236</name>
</gene>
<proteinExistence type="predicted"/>
<name>A0A316ALW3_9BACT</name>